<evidence type="ECO:0000256" key="1">
    <source>
        <dbReference type="SAM" id="MobiDB-lite"/>
    </source>
</evidence>
<dbReference type="Pfam" id="PF09346">
    <property type="entry name" value="SMI1_KNR4"/>
    <property type="match status" value="1"/>
</dbReference>
<gene>
    <name evidence="3" type="ORF">M2280_006202</name>
</gene>
<organism evidence="3 4">
    <name type="scientific">Prescottella agglutinans</name>
    <dbReference type="NCBI Taxonomy" id="1644129"/>
    <lineage>
        <taxon>Bacteria</taxon>
        <taxon>Bacillati</taxon>
        <taxon>Actinomycetota</taxon>
        <taxon>Actinomycetes</taxon>
        <taxon>Mycobacteriales</taxon>
        <taxon>Nocardiaceae</taxon>
        <taxon>Prescottella</taxon>
    </lineage>
</organism>
<evidence type="ECO:0000313" key="4">
    <source>
        <dbReference type="Proteomes" id="UP001160334"/>
    </source>
</evidence>
<dbReference type="InterPro" id="IPR018958">
    <property type="entry name" value="Knr4/Smi1-like_dom"/>
</dbReference>
<name>A0ABT6MKT5_9NOCA</name>
<evidence type="ECO:0000313" key="3">
    <source>
        <dbReference type="EMBL" id="MDH6284938.1"/>
    </source>
</evidence>
<comment type="caution">
    <text evidence="3">The sequence shown here is derived from an EMBL/GenBank/DDBJ whole genome shotgun (WGS) entry which is preliminary data.</text>
</comment>
<dbReference type="Proteomes" id="UP001160334">
    <property type="component" value="Unassembled WGS sequence"/>
</dbReference>
<dbReference type="InterPro" id="IPR037883">
    <property type="entry name" value="Knr4/Smi1-like_sf"/>
</dbReference>
<accession>A0ABT6MKT5</accession>
<evidence type="ECO:0000259" key="2">
    <source>
        <dbReference type="SMART" id="SM00860"/>
    </source>
</evidence>
<feature type="domain" description="Knr4/Smi1-like" evidence="2">
    <location>
        <begin position="215"/>
        <end position="337"/>
    </location>
</feature>
<protein>
    <submittedName>
        <fullName evidence="3">Cell wall assembly regulator SMI1</fullName>
    </submittedName>
</protein>
<reference evidence="3 4" key="1">
    <citation type="submission" date="2023-04" db="EMBL/GenBank/DDBJ databases">
        <title>Forest soil microbial communities from Buena Vista Peninsula, Colon Province, Panama.</title>
        <authorList>
            <person name="Bouskill N."/>
        </authorList>
    </citation>
    <scope>NUCLEOTIDE SEQUENCE [LARGE SCALE GENOMIC DNA]</scope>
    <source>
        <strain evidence="3 4">CFH S0262</strain>
    </source>
</reference>
<dbReference type="SUPFAM" id="SSF160631">
    <property type="entry name" value="SMI1/KNR4-like"/>
    <property type="match status" value="1"/>
</dbReference>
<dbReference type="EMBL" id="JARXVC010000031">
    <property type="protein sequence ID" value="MDH6284938.1"/>
    <property type="molecule type" value="Genomic_DNA"/>
</dbReference>
<sequence length="385" mass="42410">MILTATLDFDPPVLVLGPSPREPYVHNWGKTMGLSPAVARIALASTAGPVRLTIDVEDTPLEPPVLDDWQTIEEGTVASIVAGLPPLHLSGLRVTELAALEQLPKGLYRLRVSVRDRTSVEVDPQALVQIWPVEERDPIRVWKWTDGMDIQTVYSEARELVIPRRRGHGVPAATAEIRPRNATPPSDVLRQWQRIASAYAARGGAEGLPRFFAPGASVREIDAAESQTGVRWPQELKDLYAIQNGFAPGMWLQLLPEHDLLSLSDLVQLHREAPNDYESADIPESQPSEADRRGDAGTAGGTHLPDFVIFAYRDGRELFCDTRAGELTGCITEYAREDTDSRGPIWASISAMLTDTADAIETGKPFDNRWIPHVSENGLAWRLIG</sequence>
<keyword evidence="4" id="KW-1185">Reference proteome</keyword>
<feature type="region of interest" description="Disordered" evidence="1">
    <location>
        <begin position="276"/>
        <end position="299"/>
    </location>
</feature>
<proteinExistence type="predicted"/>
<dbReference type="SMART" id="SM00860">
    <property type="entry name" value="SMI1_KNR4"/>
    <property type="match status" value="1"/>
</dbReference>